<dbReference type="Proteomes" id="UP001305647">
    <property type="component" value="Unassembled WGS sequence"/>
</dbReference>
<organism evidence="2 3">
    <name type="scientific">Parathielavia hyrcaniae</name>
    <dbReference type="NCBI Taxonomy" id="113614"/>
    <lineage>
        <taxon>Eukaryota</taxon>
        <taxon>Fungi</taxon>
        <taxon>Dikarya</taxon>
        <taxon>Ascomycota</taxon>
        <taxon>Pezizomycotina</taxon>
        <taxon>Sordariomycetes</taxon>
        <taxon>Sordariomycetidae</taxon>
        <taxon>Sordariales</taxon>
        <taxon>Chaetomiaceae</taxon>
        <taxon>Parathielavia</taxon>
    </lineage>
</organism>
<evidence type="ECO:0000313" key="2">
    <source>
        <dbReference type="EMBL" id="KAK4096370.1"/>
    </source>
</evidence>
<feature type="domain" description="H-type lectin" evidence="1">
    <location>
        <begin position="300"/>
        <end position="364"/>
    </location>
</feature>
<proteinExistence type="predicted"/>
<accession>A0AAN6SWG0</accession>
<feature type="domain" description="H-type lectin" evidence="1">
    <location>
        <begin position="491"/>
        <end position="553"/>
    </location>
</feature>
<dbReference type="EMBL" id="MU863717">
    <property type="protein sequence ID" value="KAK4096370.1"/>
    <property type="molecule type" value="Genomic_DNA"/>
</dbReference>
<dbReference type="Pfam" id="PF09458">
    <property type="entry name" value="H_lectin"/>
    <property type="match status" value="3"/>
</dbReference>
<dbReference type="Gene3D" id="3.40.390.10">
    <property type="entry name" value="Collagenase (Catalytic Domain)"/>
    <property type="match status" value="1"/>
</dbReference>
<reference evidence="2" key="2">
    <citation type="submission" date="2023-05" db="EMBL/GenBank/DDBJ databases">
        <authorList>
            <consortium name="Lawrence Berkeley National Laboratory"/>
            <person name="Steindorff A."/>
            <person name="Hensen N."/>
            <person name="Bonometti L."/>
            <person name="Westerberg I."/>
            <person name="Brannstrom I.O."/>
            <person name="Guillou S."/>
            <person name="Cros-Aarteil S."/>
            <person name="Calhoun S."/>
            <person name="Haridas S."/>
            <person name="Kuo A."/>
            <person name="Mondo S."/>
            <person name="Pangilinan J."/>
            <person name="Riley R."/>
            <person name="Labutti K."/>
            <person name="Andreopoulos B."/>
            <person name="Lipzen A."/>
            <person name="Chen C."/>
            <person name="Yanf M."/>
            <person name="Daum C."/>
            <person name="Ng V."/>
            <person name="Clum A."/>
            <person name="Ohm R."/>
            <person name="Martin F."/>
            <person name="Silar P."/>
            <person name="Natvig D."/>
            <person name="Lalanne C."/>
            <person name="Gautier V."/>
            <person name="Ament-Velasquez S.L."/>
            <person name="Kruys A."/>
            <person name="Hutchinson M.I."/>
            <person name="Powell A.J."/>
            <person name="Barry K."/>
            <person name="Miller A.N."/>
            <person name="Grigoriev I.V."/>
            <person name="Debuchy R."/>
            <person name="Gladieux P."/>
            <person name="Thoren M.H."/>
            <person name="Johannesson H."/>
        </authorList>
    </citation>
    <scope>NUCLEOTIDE SEQUENCE</scope>
    <source>
        <strain evidence="2">CBS 757.83</strain>
    </source>
</reference>
<name>A0AAN6SWG0_9PEZI</name>
<evidence type="ECO:0000259" key="1">
    <source>
        <dbReference type="Pfam" id="PF09458"/>
    </source>
</evidence>
<dbReference type="SUPFAM" id="SSF55486">
    <property type="entry name" value="Metalloproteases ('zincins'), catalytic domain"/>
    <property type="match status" value="1"/>
</dbReference>
<dbReference type="InterPro" id="IPR019019">
    <property type="entry name" value="H-type_lectin_domain"/>
</dbReference>
<feature type="domain" description="H-type lectin" evidence="1">
    <location>
        <begin position="396"/>
        <end position="463"/>
    </location>
</feature>
<keyword evidence="2" id="KW-0482">Metalloprotease</keyword>
<keyword evidence="2" id="KW-0378">Hydrolase</keyword>
<keyword evidence="3" id="KW-1185">Reference proteome</keyword>
<dbReference type="GO" id="GO:0007155">
    <property type="term" value="P:cell adhesion"/>
    <property type="evidence" value="ECO:0007669"/>
    <property type="project" value="InterPro"/>
</dbReference>
<dbReference type="GO" id="GO:0008237">
    <property type="term" value="F:metallopeptidase activity"/>
    <property type="evidence" value="ECO:0007669"/>
    <property type="project" value="UniProtKB-KW"/>
</dbReference>
<dbReference type="GO" id="GO:0030246">
    <property type="term" value="F:carbohydrate binding"/>
    <property type="evidence" value="ECO:0007669"/>
    <property type="project" value="InterPro"/>
</dbReference>
<dbReference type="InterPro" id="IPR024079">
    <property type="entry name" value="MetalloPept_cat_dom_sf"/>
</dbReference>
<protein>
    <submittedName>
        <fullName evidence="2">Metalloprotease</fullName>
    </submittedName>
</protein>
<gene>
    <name evidence="2" type="ORF">N658DRAFT_511258</name>
</gene>
<dbReference type="Gene3D" id="2.60.40.2080">
    <property type="match status" value="3"/>
</dbReference>
<dbReference type="SUPFAM" id="SSF141086">
    <property type="entry name" value="Agglutinin HPA-like"/>
    <property type="match status" value="3"/>
</dbReference>
<reference evidence="2" key="1">
    <citation type="journal article" date="2023" name="Mol. Phylogenet. Evol.">
        <title>Genome-scale phylogeny and comparative genomics of the fungal order Sordariales.</title>
        <authorList>
            <person name="Hensen N."/>
            <person name="Bonometti L."/>
            <person name="Westerberg I."/>
            <person name="Brannstrom I.O."/>
            <person name="Guillou S."/>
            <person name="Cros-Aarteil S."/>
            <person name="Calhoun S."/>
            <person name="Haridas S."/>
            <person name="Kuo A."/>
            <person name="Mondo S."/>
            <person name="Pangilinan J."/>
            <person name="Riley R."/>
            <person name="LaButti K."/>
            <person name="Andreopoulos B."/>
            <person name="Lipzen A."/>
            <person name="Chen C."/>
            <person name="Yan M."/>
            <person name="Daum C."/>
            <person name="Ng V."/>
            <person name="Clum A."/>
            <person name="Steindorff A."/>
            <person name="Ohm R.A."/>
            <person name="Martin F."/>
            <person name="Silar P."/>
            <person name="Natvig D.O."/>
            <person name="Lalanne C."/>
            <person name="Gautier V."/>
            <person name="Ament-Velasquez S.L."/>
            <person name="Kruys A."/>
            <person name="Hutchinson M.I."/>
            <person name="Powell A.J."/>
            <person name="Barry K."/>
            <person name="Miller A.N."/>
            <person name="Grigoriev I.V."/>
            <person name="Debuchy R."/>
            <person name="Gladieux P."/>
            <person name="Hiltunen Thoren M."/>
            <person name="Johannesson H."/>
        </authorList>
    </citation>
    <scope>NUCLEOTIDE SEQUENCE</scope>
    <source>
        <strain evidence="2">CBS 757.83</strain>
    </source>
</reference>
<evidence type="ECO:0000313" key="3">
    <source>
        <dbReference type="Proteomes" id="UP001305647"/>
    </source>
</evidence>
<dbReference type="AlphaFoldDB" id="A0AAN6SWG0"/>
<dbReference type="InterPro" id="IPR037221">
    <property type="entry name" value="H-type_lectin_dom_sf"/>
</dbReference>
<keyword evidence="2" id="KW-0645">Protease</keyword>
<sequence length="564" mass="61735">MSLSADTEFLPIAAPEHFQCFEIRNPPETENESIRIALEENPLNALGSTRALPKKTSAVDGDEGLSYLAVNIKKNWQPGRTLKIKFLSGEPELHAKVRKYAGWWLAYANLKFKWLPMDAPKADIRIDFKEGGGSSSRIGTDALAVTDQTKRTMNLDINIRHPDEYIRRKVLHEFGHVLGCEHEHQSPLASFEWNTDLIYEELSGPPNNWSKSTVHWNVIKRLESSEVSASAYDPDSIMLYAYPARWFKNSGGVGTKNNTTLSKRDKEWITTNYPPWSSDIGQFSTLQLRSWEEASSEPDSKDVAFEPPYAEPPRLAVGLSWLDLDCGSDMSVEAKAEDVSDDHFTATIAAGSGSRVLSAACSWLEASATEPEIKMGEWDAASAWVGGKPSSARTSTSVKFDTPFEAGEAPVVVAWFSALSLAKESAWRVKTYVTDASRFKFKLHVEASADTDLRGAKVAWVAFPAGKQGITGGSFCTDDVPGAENAGVVDFAGAGFQAAPAVMMAISGLDFDGGHNLRLRVSNSMLSRNGMTWHLDSWLDSAMNTATGAYVAICAPNVEDESSL</sequence>
<comment type="caution">
    <text evidence="2">The sequence shown here is derived from an EMBL/GenBank/DDBJ whole genome shotgun (WGS) entry which is preliminary data.</text>
</comment>